<reference evidence="2" key="1">
    <citation type="submission" date="2018-09" db="EMBL/GenBank/DDBJ databases">
        <authorList>
            <person name="Yuan Q."/>
            <person name="Jiang X."/>
            <person name="Jing Y."/>
            <person name="Cheng Q."/>
            <person name="Zhou D."/>
        </authorList>
    </citation>
    <scope>NUCLEOTIDE SEQUENCE</scope>
    <source>
        <strain evidence="2">150707804</strain>
        <plasmid evidence="2">p707804-3FII</plasmid>
    </source>
</reference>
<keyword evidence="2" id="KW-0614">Plasmid</keyword>
<proteinExistence type="predicted"/>
<dbReference type="RefSeq" id="WP_172693810.1">
    <property type="nucleotide sequence ID" value="NZ_CP087282.1"/>
</dbReference>
<dbReference type="Pfam" id="PF03992">
    <property type="entry name" value="ABM"/>
    <property type="match status" value="1"/>
</dbReference>
<evidence type="ECO:0000313" key="2">
    <source>
        <dbReference type="EMBL" id="QBQ66564.1"/>
    </source>
</evidence>
<dbReference type="InterPro" id="IPR011008">
    <property type="entry name" value="Dimeric_a/b-barrel"/>
</dbReference>
<organism evidence="2">
    <name type="scientific">Leclercia adecarboxylata</name>
    <dbReference type="NCBI Taxonomy" id="83655"/>
    <lineage>
        <taxon>Bacteria</taxon>
        <taxon>Pseudomonadati</taxon>
        <taxon>Pseudomonadota</taxon>
        <taxon>Gammaproteobacteria</taxon>
        <taxon>Enterobacterales</taxon>
        <taxon>Enterobacteriaceae</taxon>
        <taxon>Leclercia</taxon>
    </lineage>
</organism>
<name>A0A482LYG4_9ENTR</name>
<dbReference type="SUPFAM" id="SSF54909">
    <property type="entry name" value="Dimeric alpha+beta barrel"/>
    <property type="match status" value="1"/>
</dbReference>
<evidence type="ECO:0000259" key="1">
    <source>
        <dbReference type="Pfam" id="PF03992"/>
    </source>
</evidence>
<protein>
    <recommendedName>
        <fullName evidence="1">ABM domain-containing protein</fullName>
    </recommendedName>
</protein>
<dbReference type="EMBL" id="MH909329">
    <property type="protein sequence ID" value="QBQ66564.1"/>
    <property type="molecule type" value="Genomic_DNA"/>
</dbReference>
<dbReference type="InterPro" id="IPR007138">
    <property type="entry name" value="ABM_dom"/>
</dbReference>
<dbReference type="Gene3D" id="3.30.70.100">
    <property type="match status" value="1"/>
</dbReference>
<accession>A0A482LYG4</accession>
<geneLocation type="plasmid" evidence="2">
    <name>p707804-3FII</name>
</geneLocation>
<feature type="domain" description="ABM" evidence="1">
    <location>
        <begin position="8"/>
        <end position="77"/>
    </location>
</feature>
<dbReference type="AlphaFoldDB" id="A0A482LYG4"/>
<sequence>MSTTAGLISFKAREGKGAEVAERIAAALPHVNAEEGTTHWLVIRSETSPETVYLVDLFSSTDSRELHMSGEAAKQIFATVPALLAEEPHIHPAVLIAAKGI</sequence>